<dbReference type="InterPro" id="IPR025109">
    <property type="entry name" value="DUF4031"/>
</dbReference>
<evidence type="ECO:0000259" key="1">
    <source>
        <dbReference type="Pfam" id="PF13223"/>
    </source>
</evidence>
<dbReference type="Pfam" id="PF13223">
    <property type="entry name" value="DUF4031"/>
    <property type="match status" value="1"/>
</dbReference>
<keyword evidence="2" id="KW-0614">Plasmid</keyword>
<dbReference type="EMBL" id="AB853026">
    <property type="protein sequence ID" value="BAO19025.1"/>
    <property type="molecule type" value="Genomic_DNA"/>
</dbReference>
<reference evidence="2" key="1">
    <citation type="journal article" date="2014" name="Microbiology">
        <title>A 2,4-dichlorophenoxyacetic acid degradation plasmid pM7012 discloses distribution of an unclassified megaplasmid group across bacterial species.</title>
        <authorList>
            <person name="Sakai Y."/>
            <person name="Ogawa N."/>
            <person name="Shimomura Y."/>
            <person name="Fujii T."/>
        </authorList>
    </citation>
    <scope>NUCLEOTIDE SEQUENCE</scope>
    <source>
        <strain evidence="2">M701</strain>
    </source>
</reference>
<proteinExistence type="predicted"/>
<sequence length="99" mass="11058">MAAYVDDAGIMWRGKPRFHLIADSVAELHAFTASIGIKRCWYHSGTRFPHYDITTEQRSAAIQAGATAVSDRELVLIAKKIRDEKSHPSDLPLPRRPTA</sequence>
<feature type="domain" description="DUF4031" evidence="1">
    <location>
        <begin position="4"/>
        <end position="79"/>
    </location>
</feature>
<dbReference type="RefSeq" id="WP_023842568.1">
    <property type="nucleotide sequence ID" value="NC_022995.1"/>
</dbReference>
<reference evidence="2" key="2">
    <citation type="submission" date="2024-06" db="EMBL/GenBank/DDBJ databases">
        <authorList>
            <person name="Sakai Y."/>
            <person name="Fujii T."/>
        </authorList>
    </citation>
    <scope>NUCLEOTIDE SEQUENCE</scope>
    <source>
        <strain evidence="2">M701</strain>
        <plasmid evidence="2">pM7012</plasmid>
    </source>
</reference>
<accession>V5YN78</accession>
<name>V5YN78_9BURK</name>
<evidence type="ECO:0000313" key="2">
    <source>
        <dbReference type="EMBL" id="BAO19025.1"/>
    </source>
</evidence>
<protein>
    <recommendedName>
        <fullName evidence="1">DUF4031 domain-containing protein</fullName>
    </recommendedName>
</protein>
<organism evidence="2">
    <name type="scientific">Burkholderia sp. M701</name>
    <dbReference type="NCBI Taxonomy" id="326454"/>
    <lineage>
        <taxon>Bacteria</taxon>
        <taxon>Pseudomonadati</taxon>
        <taxon>Pseudomonadota</taxon>
        <taxon>Betaproteobacteria</taxon>
        <taxon>Burkholderiales</taxon>
        <taxon>Burkholderiaceae</taxon>
        <taxon>Burkholderia</taxon>
    </lineage>
</organism>
<geneLocation type="plasmid" evidence="2">
    <name>pM7012</name>
</geneLocation>
<dbReference type="AlphaFoldDB" id="V5YN78"/>